<name>A0ABN3BEC2_9ACTN</name>
<comment type="caution">
    <text evidence="2">The sequence shown here is derived from an EMBL/GenBank/DDBJ whole genome shotgun (WGS) entry which is preliminary data.</text>
</comment>
<evidence type="ECO:0000313" key="2">
    <source>
        <dbReference type="EMBL" id="GAA2192975.1"/>
    </source>
</evidence>
<keyword evidence="3" id="KW-1185">Reference proteome</keyword>
<sequence length="215" mass="23836">MLSTADIELADLFASLRSEIEAARAQAKDEDARFRIESVDLELHVAVEKTKQAEGGVKFWVLSGGLRRVQEHGDAHYVLKKLLVRDDLTPAEQRAVVRTTLRWLESHRGTEQAAHVLGPLNASSWPAPLGTHMPQFKSRLVLRALLAREQLSADQARQAGVYALKWLRAYEGRLVTAASKGHGQEIVELLLARADTDADTAEQARRFATLLDRAG</sequence>
<organism evidence="2 3">
    <name type="scientific">Streptomyces bangladeshensis</name>
    <dbReference type="NCBI Taxonomy" id="295352"/>
    <lineage>
        <taxon>Bacteria</taxon>
        <taxon>Bacillati</taxon>
        <taxon>Actinomycetota</taxon>
        <taxon>Actinomycetes</taxon>
        <taxon>Kitasatosporales</taxon>
        <taxon>Streptomycetaceae</taxon>
        <taxon>Streptomyces</taxon>
    </lineage>
</organism>
<dbReference type="RefSeq" id="WP_346162242.1">
    <property type="nucleotide sequence ID" value="NZ_BAAAOQ010000003.1"/>
</dbReference>
<proteinExistence type="predicted"/>
<evidence type="ECO:0000313" key="3">
    <source>
        <dbReference type="Proteomes" id="UP001501391"/>
    </source>
</evidence>
<feature type="domain" description="Trypsin-co-occurring" evidence="1">
    <location>
        <begin position="7"/>
        <end position="77"/>
    </location>
</feature>
<protein>
    <recommendedName>
        <fullName evidence="1">Trypsin-co-occurring domain-containing protein</fullName>
    </recommendedName>
</protein>
<gene>
    <name evidence="2" type="ORF">GCM10009787_12840</name>
</gene>
<accession>A0ABN3BEC2</accession>
<dbReference type="InterPro" id="IPR045608">
    <property type="entry name" value="Trypco2"/>
</dbReference>
<reference evidence="2 3" key="1">
    <citation type="journal article" date="2019" name="Int. J. Syst. Evol. Microbiol.">
        <title>The Global Catalogue of Microorganisms (GCM) 10K type strain sequencing project: providing services to taxonomists for standard genome sequencing and annotation.</title>
        <authorList>
            <consortium name="The Broad Institute Genomics Platform"/>
            <consortium name="The Broad Institute Genome Sequencing Center for Infectious Disease"/>
            <person name="Wu L."/>
            <person name="Ma J."/>
        </authorList>
    </citation>
    <scope>NUCLEOTIDE SEQUENCE [LARGE SCALE GENOMIC DNA]</scope>
    <source>
        <strain evidence="2 3">JCM 14924</strain>
    </source>
</reference>
<dbReference type="Pfam" id="PF19631">
    <property type="entry name" value="Trypco2"/>
    <property type="match status" value="1"/>
</dbReference>
<dbReference type="EMBL" id="BAAAOQ010000003">
    <property type="protein sequence ID" value="GAA2192975.1"/>
    <property type="molecule type" value="Genomic_DNA"/>
</dbReference>
<dbReference type="Proteomes" id="UP001501391">
    <property type="component" value="Unassembled WGS sequence"/>
</dbReference>
<evidence type="ECO:0000259" key="1">
    <source>
        <dbReference type="Pfam" id="PF19631"/>
    </source>
</evidence>